<dbReference type="InterPro" id="IPR002060">
    <property type="entry name" value="Squ/phyt_synthse"/>
</dbReference>
<sequence length="267" mass="28215">MAESLSPLGAYVRQHEPERFFTALFAPPEKRDAVFALAGLHHELGRAREVASNPMIAAIRLQWWRDAIEEAAAGKPARKHEVAEPLHAAITAGRLDPADLLAMADAREAELEEEGIPTASAFAAYLRGAHGGLAVATGRLLGASGPDLLALQEYGAAQGLAALLRNLGSLAARGRCLLPLDLLAEAGLTLEEAMADPAALEPVARRLAGDALARLPAPRRWPRPLLAAALPAIAARRDLRRLASGSPLPPGAGSRLPMLWGWLLARA</sequence>
<gene>
    <name evidence="1" type="ORF">EOD42_14915</name>
</gene>
<dbReference type="Proteomes" id="UP000282957">
    <property type="component" value="Unassembled WGS sequence"/>
</dbReference>
<evidence type="ECO:0000313" key="1">
    <source>
        <dbReference type="EMBL" id="RVT95501.1"/>
    </source>
</evidence>
<dbReference type="AlphaFoldDB" id="A0A437MCX7"/>
<evidence type="ECO:0008006" key="3">
    <source>
        <dbReference type="Google" id="ProtNLM"/>
    </source>
</evidence>
<proteinExistence type="predicted"/>
<name>A0A437MCX7_9PROT</name>
<dbReference type="EMBL" id="SACL01000005">
    <property type="protein sequence ID" value="RVT95501.1"/>
    <property type="molecule type" value="Genomic_DNA"/>
</dbReference>
<dbReference type="OrthoDB" id="9814909at2"/>
<dbReference type="InterPro" id="IPR008949">
    <property type="entry name" value="Isoprenoid_synthase_dom_sf"/>
</dbReference>
<dbReference type="Gene3D" id="1.10.600.10">
    <property type="entry name" value="Farnesyl Diphosphate Synthase"/>
    <property type="match status" value="1"/>
</dbReference>
<dbReference type="Pfam" id="PF00494">
    <property type="entry name" value="SQS_PSY"/>
    <property type="match status" value="1"/>
</dbReference>
<comment type="caution">
    <text evidence="1">The sequence shown here is derived from an EMBL/GenBank/DDBJ whole genome shotgun (WGS) entry which is preliminary data.</text>
</comment>
<dbReference type="RefSeq" id="WP_127788360.1">
    <property type="nucleotide sequence ID" value="NZ_SACL01000005.1"/>
</dbReference>
<reference evidence="1 2" key="1">
    <citation type="submission" date="2019-01" db="EMBL/GenBank/DDBJ databases">
        <authorList>
            <person name="Chen W.-M."/>
        </authorList>
    </citation>
    <scope>NUCLEOTIDE SEQUENCE [LARGE SCALE GENOMIC DNA]</scope>
    <source>
        <strain evidence="1 2">CCP-6</strain>
    </source>
</reference>
<dbReference type="SUPFAM" id="SSF48576">
    <property type="entry name" value="Terpenoid synthases"/>
    <property type="match status" value="1"/>
</dbReference>
<organism evidence="1 2">
    <name type="scientific">Rhodovarius crocodyli</name>
    <dbReference type="NCBI Taxonomy" id="1979269"/>
    <lineage>
        <taxon>Bacteria</taxon>
        <taxon>Pseudomonadati</taxon>
        <taxon>Pseudomonadota</taxon>
        <taxon>Alphaproteobacteria</taxon>
        <taxon>Acetobacterales</taxon>
        <taxon>Roseomonadaceae</taxon>
        <taxon>Rhodovarius</taxon>
    </lineage>
</organism>
<accession>A0A437MCX7</accession>
<protein>
    <recommendedName>
        <fullName evidence="3">Squalene/phytoene synthase family protein</fullName>
    </recommendedName>
</protein>
<evidence type="ECO:0000313" key="2">
    <source>
        <dbReference type="Proteomes" id="UP000282957"/>
    </source>
</evidence>
<keyword evidence="2" id="KW-1185">Reference proteome</keyword>